<evidence type="ECO:0000313" key="21">
    <source>
        <dbReference type="Proteomes" id="UP001445335"/>
    </source>
</evidence>
<evidence type="ECO:0000256" key="10">
    <source>
        <dbReference type="ARBA" id="ARBA00022723"/>
    </source>
</evidence>
<evidence type="ECO:0000256" key="16">
    <source>
        <dbReference type="ARBA" id="ARBA00023211"/>
    </source>
</evidence>
<dbReference type="AlphaFoldDB" id="A0AAW1RIG4"/>
<organism evidence="20 21">
    <name type="scientific">Elliptochloris bilobata</name>
    <dbReference type="NCBI Taxonomy" id="381761"/>
    <lineage>
        <taxon>Eukaryota</taxon>
        <taxon>Viridiplantae</taxon>
        <taxon>Chlorophyta</taxon>
        <taxon>core chlorophytes</taxon>
        <taxon>Trebouxiophyceae</taxon>
        <taxon>Trebouxiophyceae incertae sedis</taxon>
        <taxon>Elliptochloris clade</taxon>
        <taxon>Elliptochloris</taxon>
    </lineage>
</organism>
<feature type="region of interest" description="Disordered" evidence="18">
    <location>
        <begin position="450"/>
        <end position="469"/>
    </location>
</feature>
<dbReference type="InterPro" id="IPR035073">
    <property type="entry name" value="At2g17340_3_helix_bundle"/>
</dbReference>
<comment type="cofactor">
    <cofactor evidence="3">
        <name>Ni(2+)</name>
        <dbReference type="ChEBI" id="CHEBI:49786"/>
    </cofactor>
</comment>
<evidence type="ECO:0000256" key="11">
    <source>
        <dbReference type="ARBA" id="ARBA00022741"/>
    </source>
</evidence>
<dbReference type="InterPro" id="IPR002791">
    <property type="entry name" value="ARMT1-like_metal-bd"/>
</dbReference>
<dbReference type="NCBIfam" id="TIGR00555">
    <property type="entry name" value="panK_eukar"/>
    <property type="match status" value="1"/>
</dbReference>
<keyword evidence="14" id="KW-0067">ATP-binding</keyword>
<evidence type="ECO:0000256" key="14">
    <source>
        <dbReference type="ARBA" id="ARBA00022840"/>
    </source>
</evidence>
<gene>
    <name evidence="20" type="ORF">WJX81_006616</name>
</gene>
<evidence type="ECO:0000256" key="18">
    <source>
        <dbReference type="SAM" id="MobiDB-lite"/>
    </source>
</evidence>
<keyword evidence="16" id="KW-0464">Manganese</keyword>
<evidence type="ECO:0000256" key="15">
    <source>
        <dbReference type="ARBA" id="ARBA00022993"/>
    </source>
</evidence>
<dbReference type="GO" id="GO:0005524">
    <property type="term" value="F:ATP binding"/>
    <property type="evidence" value="ECO:0007669"/>
    <property type="project" value="UniProtKB-KW"/>
</dbReference>
<evidence type="ECO:0000256" key="4">
    <source>
        <dbReference type="ARBA" id="ARBA00004496"/>
    </source>
</evidence>
<name>A0AAW1RIG4_9CHLO</name>
<reference evidence="20 21" key="1">
    <citation type="journal article" date="2024" name="Nat. Commun.">
        <title>Phylogenomics reveals the evolutionary origins of lichenization in chlorophyte algae.</title>
        <authorList>
            <person name="Puginier C."/>
            <person name="Libourel C."/>
            <person name="Otte J."/>
            <person name="Skaloud P."/>
            <person name="Haon M."/>
            <person name="Grisel S."/>
            <person name="Petersen M."/>
            <person name="Berrin J.G."/>
            <person name="Delaux P.M."/>
            <person name="Dal Grande F."/>
            <person name="Keller J."/>
        </authorList>
    </citation>
    <scope>NUCLEOTIDE SEQUENCE [LARGE SCALE GENOMIC DNA]</scope>
    <source>
        <strain evidence="20 21">SAG 245.80</strain>
    </source>
</reference>
<dbReference type="GO" id="GO:0005829">
    <property type="term" value="C:cytosol"/>
    <property type="evidence" value="ECO:0007669"/>
    <property type="project" value="TreeGrafter"/>
</dbReference>
<protein>
    <recommendedName>
        <fullName evidence="6">pantothenate kinase</fullName>
        <ecNumber evidence="6">2.7.1.33</ecNumber>
    </recommendedName>
</protein>
<evidence type="ECO:0000256" key="17">
    <source>
        <dbReference type="ARBA" id="ARBA00060870"/>
    </source>
</evidence>
<dbReference type="SUPFAM" id="SSF53067">
    <property type="entry name" value="Actin-like ATPase domain"/>
    <property type="match status" value="2"/>
</dbReference>
<keyword evidence="15" id="KW-0173">Coenzyme A biosynthesis</keyword>
<dbReference type="CDD" id="cd24123">
    <property type="entry name" value="ASKHA_NBD_PanK-II_Pank4"/>
    <property type="match status" value="1"/>
</dbReference>
<dbReference type="SUPFAM" id="SSF111321">
    <property type="entry name" value="AF1104-like"/>
    <property type="match status" value="1"/>
</dbReference>
<evidence type="ECO:0000256" key="7">
    <source>
        <dbReference type="ARBA" id="ARBA00022490"/>
    </source>
</evidence>
<dbReference type="Pfam" id="PF03630">
    <property type="entry name" value="Fumble"/>
    <property type="match status" value="1"/>
</dbReference>
<dbReference type="GO" id="GO:0004594">
    <property type="term" value="F:pantothenate kinase activity"/>
    <property type="evidence" value="ECO:0007669"/>
    <property type="project" value="UniProtKB-EC"/>
</dbReference>
<evidence type="ECO:0000256" key="1">
    <source>
        <dbReference type="ARBA" id="ARBA00001206"/>
    </source>
</evidence>
<keyword evidence="12" id="KW-0418">Kinase</keyword>
<comment type="cofactor">
    <cofactor evidence="2">
        <name>Mn(2+)</name>
        <dbReference type="ChEBI" id="CHEBI:29035"/>
    </cofactor>
</comment>
<dbReference type="FunFam" id="3.30.420.40:FF:000025">
    <property type="entry name" value="pantothenate kinase 2, mitochondrial"/>
    <property type="match status" value="1"/>
</dbReference>
<keyword evidence="13" id="KW-0378">Hydrolase</keyword>
<dbReference type="Pfam" id="PF01937">
    <property type="entry name" value="ARMT1-like_dom"/>
    <property type="match status" value="1"/>
</dbReference>
<evidence type="ECO:0000259" key="19">
    <source>
        <dbReference type="Pfam" id="PF01937"/>
    </source>
</evidence>
<dbReference type="EC" id="2.7.1.33" evidence="6"/>
<evidence type="ECO:0000256" key="13">
    <source>
        <dbReference type="ARBA" id="ARBA00022801"/>
    </source>
</evidence>
<comment type="similarity">
    <text evidence="17">Belongs to the type II pantothenate kinase family.</text>
</comment>
<evidence type="ECO:0000256" key="12">
    <source>
        <dbReference type="ARBA" id="ARBA00022777"/>
    </source>
</evidence>
<feature type="compositionally biased region" description="Low complexity" evidence="18">
    <location>
        <begin position="842"/>
        <end position="852"/>
    </location>
</feature>
<comment type="caution">
    <text evidence="20">The sequence shown here is derived from an EMBL/GenBank/DDBJ whole genome shotgun (WGS) entry which is preliminary data.</text>
</comment>
<keyword evidence="10" id="KW-0479">Metal-binding</keyword>
<dbReference type="PANTHER" id="PTHR12280">
    <property type="entry name" value="PANTOTHENATE KINASE"/>
    <property type="match status" value="1"/>
</dbReference>
<comment type="pathway">
    <text evidence="5">Cofactor biosynthesis; coenzyme A biosynthesis; CoA from (R)-pantothenate: step 1/5.</text>
</comment>
<keyword evidence="7" id="KW-0963">Cytoplasm</keyword>
<comment type="subcellular location">
    <subcellularLocation>
        <location evidence="4">Cytoplasm</location>
    </subcellularLocation>
</comment>
<dbReference type="Gene3D" id="3.30.420.40">
    <property type="match status" value="2"/>
</dbReference>
<feature type="region of interest" description="Disordered" evidence="18">
    <location>
        <begin position="800"/>
        <end position="852"/>
    </location>
</feature>
<dbReference type="Gene3D" id="1.20.1700.10">
    <property type="entry name" value="AF1104-like"/>
    <property type="match status" value="1"/>
</dbReference>
<dbReference type="GO" id="GO:0005634">
    <property type="term" value="C:nucleus"/>
    <property type="evidence" value="ECO:0007669"/>
    <property type="project" value="TreeGrafter"/>
</dbReference>
<evidence type="ECO:0000256" key="8">
    <source>
        <dbReference type="ARBA" id="ARBA00022596"/>
    </source>
</evidence>
<dbReference type="GO" id="GO:0016787">
    <property type="term" value="F:hydrolase activity"/>
    <property type="evidence" value="ECO:0007669"/>
    <property type="project" value="UniProtKB-KW"/>
</dbReference>
<evidence type="ECO:0000256" key="3">
    <source>
        <dbReference type="ARBA" id="ARBA00001967"/>
    </source>
</evidence>
<dbReference type="Gene3D" id="3.40.50.10880">
    <property type="entry name" value="Uncharacterised protein PF01937, DUF89, domain 3"/>
    <property type="match status" value="1"/>
</dbReference>
<evidence type="ECO:0000256" key="5">
    <source>
        <dbReference type="ARBA" id="ARBA00005225"/>
    </source>
</evidence>
<evidence type="ECO:0000313" key="20">
    <source>
        <dbReference type="EMBL" id="KAK9833453.1"/>
    </source>
</evidence>
<keyword evidence="11" id="KW-0547">Nucleotide-binding</keyword>
<keyword evidence="21" id="KW-1185">Reference proteome</keyword>
<dbReference type="PANTHER" id="PTHR12280:SF20">
    <property type="entry name" value="4'-PHOSPHOPANTETHEINE PHOSPHATASE"/>
    <property type="match status" value="1"/>
</dbReference>
<keyword evidence="8" id="KW-0533">Nickel</keyword>
<dbReference type="GO" id="GO:0015937">
    <property type="term" value="P:coenzyme A biosynthetic process"/>
    <property type="evidence" value="ECO:0007669"/>
    <property type="project" value="UniProtKB-KW"/>
</dbReference>
<evidence type="ECO:0000256" key="2">
    <source>
        <dbReference type="ARBA" id="ARBA00001936"/>
    </source>
</evidence>
<feature type="domain" description="Damage-control phosphatase ARMT1-like metal-binding" evidence="19">
    <location>
        <begin position="571"/>
        <end position="753"/>
    </location>
</feature>
<dbReference type="EMBL" id="JALJOU010000036">
    <property type="protein sequence ID" value="KAK9833453.1"/>
    <property type="molecule type" value="Genomic_DNA"/>
</dbReference>
<dbReference type="InterPro" id="IPR043129">
    <property type="entry name" value="ATPase_NBD"/>
</dbReference>
<accession>A0AAW1RIG4</accession>
<keyword evidence="9" id="KW-0808">Transferase</keyword>
<evidence type="ECO:0000256" key="9">
    <source>
        <dbReference type="ARBA" id="ARBA00022679"/>
    </source>
</evidence>
<dbReference type="GO" id="GO:0046872">
    <property type="term" value="F:metal ion binding"/>
    <property type="evidence" value="ECO:0007669"/>
    <property type="project" value="UniProtKB-KW"/>
</dbReference>
<dbReference type="InterPro" id="IPR004567">
    <property type="entry name" value="Type_II_PanK"/>
</dbReference>
<evidence type="ECO:0000256" key="6">
    <source>
        <dbReference type="ARBA" id="ARBA00012102"/>
    </source>
</evidence>
<proteinExistence type="inferred from homology"/>
<sequence length="959" mass="103010">MDLTGAKISQQLSEDYRRRRDAPSIVLPHQDAEYIRHIAIDIGGSLIKLVYFSPEEAADNGGDANGHRQNTGGKLHFVKFETARIDECIDFIEAKGLHRVSGAGAGSGDAPDGKVRVVATGGGAYKYADIFQERLGVLLEKADEMECAVAGCNFLLRAILHEAFTFEAGQAHFVSSNADSDLFPYLLVNIGSGVSMLKVTGEGQYARVSGSSLGGGTFWGLCRLLTKCRGFDEMLELSMRGDNAKVDMLVGDIYGERDYTSIGLSATTIASSFGKVVSQGKDLEDYDPADIAMALCRMVSYNIGHLAYLNAKRYGLPRVFFGGFFIRGHPYTMETISFAIRFWSKLDKGEMKAKFLRHEGFLGAVGAFLKVHPMTPPKESTTSAREPRKVRARFVERFSMGAPFAGGEVTGPAFSDVAEKVDWVEKFVRLGTAATQAARSEHDRAQAGLARASSGTEWSMGEPPSSPAGPRMNLHVGVLHYTPFREPFPLLAEPVTYTPDTLDIWGDRTEMDYWLGVLGAQIPTVVEKAMASEGATSGAQRRASAFGRALAAHLAKIRLEPGAYGQLGLSDLFGMREECLREFGFADVYRLDKDRENAAALAVLPDLLRELDALPARTRLTALVEGVLAANIFDWGAQACVDLYHNGTILEIYRQARTQLSRRPWRVDTFDALADCWFSRVPQGMDLDSGAAVPPAPFRRVIMFVDNAGADVVLGMVPLARELLRMGTDVVLVANSLPAINDITAPELRALLDAAGSLCPTIKAAREAALRAKRRNDGRIPAYPGLRSCVPSSGRLVDLSHGHGSPGFSTPPLGAADNGRASIDRSEAAGGSARTSGEGADGSVAASGPAARAAADGAGPAPAWLPAAGSAREARLYVCGNGQGSPCLDLRRVPDTLADATVGADLVVVEGMGRAIHTNYRTRFRCAVLKVAMIKNQHLAESLFGGNVYDCVCLFEPEG</sequence>
<dbReference type="Proteomes" id="UP001445335">
    <property type="component" value="Unassembled WGS sequence"/>
</dbReference>
<comment type="catalytic activity">
    <reaction evidence="1">
        <text>(R)-pantothenate + ATP = (R)-4'-phosphopantothenate + ADP + H(+)</text>
        <dbReference type="Rhea" id="RHEA:16373"/>
        <dbReference type="ChEBI" id="CHEBI:10986"/>
        <dbReference type="ChEBI" id="CHEBI:15378"/>
        <dbReference type="ChEBI" id="CHEBI:29032"/>
        <dbReference type="ChEBI" id="CHEBI:30616"/>
        <dbReference type="ChEBI" id="CHEBI:456216"/>
        <dbReference type="EC" id="2.7.1.33"/>
    </reaction>
</comment>
<dbReference type="InterPro" id="IPR036075">
    <property type="entry name" value="ARMT-1-like_metal-bd_sf"/>
</dbReference>